<name>A0A9D1WHY2_9FIRM</name>
<dbReference type="InterPro" id="IPR000836">
    <property type="entry name" value="PRTase_dom"/>
</dbReference>
<accession>A0A9D1WHY2</accession>
<protein>
    <submittedName>
        <fullName evidence="1">Orotate phosphoribosyltransferase</fullName>
    </submittedName>
</protein>
<evidence type="ECO:0000313" key="1">
    <source>
        <dbReference type="EMBL" id="HIX59555.1"/>
    </source>
</evidence>
<dbReference type="GO" id="GO:0016757">
    <property type="term" value="F:glycosyltransferase activity"/>
    <property type="evidence" value="ECO:0007669"/>
    <property type="project" value="UniProtKB-KW"/>
</dbReference>
<gene>
    <name evidence="1" type="ORF">IAA45_07570</name>
</gene>
<dbReference type="CDD" id="cd06223">
    <property type="entry name" value="PRTases_typeI"/>
    <property type="match status" value="1"/>
</dbReference>
<dbReference type="SUPFAM" id="SSF53271">
    <property type="entry name" value="PRTase-like"/>
    <property type="match status" value="1"/>
</dbReference>
<keyword evidence="1" id="KW-0328">Glycosyltransferase</keyword>
<organism evidence="1 2">
    <name type="scientific">Candidatus Blautia gallistercoris</name>
    <dbReference type="NCBI Taxonomy" id="2838490"/>
    <lineage>
        <taxon>Bacteria</taxon>
        <taxon>Bacillati</taxon>
        <taxon>Bacillota</taxon>
        <taxon>Clostridia</taxon>
        <taxon>Lachnospirales</taxon>
        <taxon>Lachnospiraceae</taxon>
        <taxon>Blautia</taxon>
    </lineage>
</organism>
<dbReference type="EMBL" id="DXEX01000162">
    <property type="protein sequence ID" value="HIX59555.1"/>
    <property type="molecule type" value="Genomic_DNA"/>
</dbReference>
<dbReference type="AlphaFoldDB" id="A0A9D1WHY2"/>
<comment type="caution">
    <text evidence="1">The sequence shown here is derived from an EMBL/GenBank/DDBJ whole genome shotgun (WGS) entry which is preliminary data.</text>
</comment>
<dbReference type="Proteomes" id="UP000886817">
    <property type="component" value="Unassembled WGS sequence"/>
</dbReference>
<keyword evidence="1" id="KW-0808">Transferase</keyword>
<reference evidence="1" key="2">
    <citation type="submission" date="2021-04" db="EMBL/GenBank/DDBJ databases">
        <authorList>
            <person name="Gilroy R."/>
        </authorList>
    </citation>
    <scope>NUCLEOTIDE SEQUENCE</scope>
    <source>
        <strain evidence="1">ChiSjej1B19-8411</strain>
    </source>
</reference>
<evidence type="ECO:0000313" key="2">
    <source>
        <dbReference type="Proteomes" id="UP000886817"/>
    </source>
</evidence>
<dbReference type="InterPro" id="IPR029057">
    <property type="entry name" value="PRTase-like"/>
</dbReference>
<proteinExistence type="predicted"/>
<sequence>MDKEYVKIYSPGCGAPLKIMNGHFATNHAHINYYIDMSTMKTRLSEAQEAAKGLAGISLYDTPVDTIVCLEGTEVIGAFLAEELTRAGVLSVNAHKTMYIVTPEYNSNSQMMFKENVLPMIQGKNIVLLMASVTTGLTVNKGIEALQYYGGILRGITSIFSAIEKIDNYRIISLFGKDSIKDYGYYDYHRCPMCAAGQKLDALVNAYGYTSL</sequence>
<dbReference type="Gene3D" id="3.40.50.2020">
    <property type="match status" value="1"/>
</dbReference>
<reference evidence="1" key="1">
    <citation type="journal article" date="2021" name="PeerJ">
        <title>Extensive microbial diversity within the chicken gut microbiome revealed by metagenomics and culture.</title>
        <authorList>
            <person name="Gilroy R."/>
            <person name="Ravi A."/>
            <person name="Getino M."/>
            <person name="Pursley I."/>
            <person name="Horton D.L."/>
            <person name="Alikhan N.F."/>
            <person name="Baker D."/>
            <person name="Gharbi K."/>
            <person name="Hall N."/>
            <person name="Watson M."/>
            <person name="Adriaenssens E.M."/>
            <person name="Foster-Nyarko E."/>
            <person name="Jarju S."/>
            <person name="Secka A."/>
            <person name="Antonio M."/>
            <person name="Oren A."/>
            <person name="Chaudhuri R.R."/>
            <person name="La Ragione R."/>
            <person name="Hildebrand F."/>
            <person name="Pallen M.J."/>
        </authorList>
    </citation>
    <scope>NUCLEOTIDE SEQUENCE</scope>
    <source>
        <strain evidence="1">ChiSjej1B19-8411</strain>
    </source>
</reference>